<sequence length="325" mass="35946">MPAVSVVIPVHNAAPYLPALFQALVAQALADLEFILIDDGSSDGSAALLDGFVAAEPRAQLIRHATPQGVSRARNAGITVARGRYIGFCDADDVPAPQLWSSLLAAAEAEQLDVVLCNGRRFEGEPSDSAPLLARRPKPEGVLSGRNWLVHSIEQGEYLVMVYLTLVARRLFEGGALRFVPAIVHEDVLWMTDLLLHTQRLRYLNQPLYHYRRTPGSITEGHSEQRACERVAGYAVVIDTLLRWSDDSREPRLAGALRAQARANARHLLALAERQTSSPARRRVAAVIARHGLLRLLWQRAQGLGDRRRIARVWMAAKLARPTYD</sequence>
<dbReference type="EC" id="2.4.-.-" evidence="4"/>
<feature type="domain" description="Glycosyltransferase 2-like" evidence="3">
    <location>
        <begin position="5"/>
        <end position="132"/>
    </location>
</feature>
<dbReference type="RefSeq" id="WP_378164027.1">
    <property type="nucleotide sequence ID" value="NZ_JBHSBU010000001.1"/>
</dbReference>
<evidence type="ECO:0000259" key="3">
    <source>
        <dbReference type="Pfam" id="PF00535"/>
    </source>
</evidence>
<proteinExistence type="predicted"/>
<reference evidence="5" key="1">
    <citation type="journal article" date="2019" name="Int. J. Syst. Evol. Microbiol.">
        <title>The Global Catalogue of Microorganisms (GCM) 10K type strain sequencing project: providing services to taxonomists for standard genome sequencing and annotation.</title>
        <authorList>
            <consortium name="The Broad Institute Genomics Platform"/>
            <consortium name="The Broad Institute Genome Sequencing Center for Infectious Disease"/>
            <person name="Wu L."/>
            <person name="Ma J."/>
        </authorList>
    </citation>
    <scope>NUCLEOTIDE SEQUENCE [LARGE SCALE GENOMIC DNA]</scope>
    <source>
        <strain evidence="5">LMG 29894</strain>
    </source>
</reference>
<dbReference type="GO" id="GO:0016757">
    <property type="term" value="F:glycosyltransferase activity"/>
    <property type="evidence" value="ECO:0007669"/>
    <property type="project" value="UniProtKB-KW"/>
</dbReference>
<dbReference type="CDD" id="cd00761">
    <property type="entry name" value="Glyco_tranf_GTA_type"/>
    <property type="match status" value="1"/>
</dbReference>
<dbReference type="InterPro" id="IPR029044">
    <property type="entry name" value="Nucleotide-diphossugar_trans"/>
</dbReference>
<dbReference type="SUPFAM" id="SSF53448">
    <property type="entry name" value="Nucleotide-diphospho-sugar transferases"/>
    <property type="match status" value="1"/>
</dbReference>
<dbReference type="PANTHER" id="PTHR22916">
    <property type="entry name" value="GLYCOSYLTRANSFERASE"/>
    <property type="match status" value="1"/>
</dbReference>
<accession>A0ABV8MR98</accession>
<dbReference type="Gene3D" id="3.90.550.10">
    <property type="entry name" value="Spore Coat Polysaccharide Biosynthesis Protein SpsA, Chain A"/>
    <property type="match status" value="1"/>
</dbReference>
<name>A0ABV8MR98_9NEIS</name>
<gene>
    <name evidence="4" type="ORF">ACFOW7_10825</name>
</gene>
<organism evidence="4 5">
    <name type="scientific">Chitinimonas lacunae</name>
    <dbReference type="NCBI Taxonomy" id="1963018"/>
    <lineage>
        <taxon>Bacteria</taxon>
        <taxon>Pseudomonadati</taxon>
        <taxon>Pseudomonadota</taxon>
        <taxon>Betaproteobacteria</taxon>
        <taxon>Neisseriales</taxon>
        <taxon>Chitinibacteraceae</taxon>
        <taxon>Chitinimonas</taxon>
    </lineage>
</organism>
<keyword evidence="5" id="KW-1185">Reference proteome</keyword>
<dbReference type="Proteomes" id="UP001595791">
    <property type="component" value="Unassembled WGS sequence"/>
</dbReference>
<dbReference type="PANTHER" id="PTHR22916:SF51">
    <property type="entry name" value="GLYCOSYLTRANSFERASE EPSH-RELATED"/>
    <property type="match status" value="1"/>
</dbReference>
<comment type="caution">
    <text evidence="4">The sequence shown here is derived from an EMBL/GenBank/DDBJ whole genome shotgun (WGS) entry which is preliminary data.</text>
</comment>
<keyword evidence="1 4" id="KW-0328">Glycosyltransferase</keyword>
<dbReference type="Pfam" id="PF00535">
    <property type="entry name" value="Glycos_transf_2"/>
    <property type="match status" value="1"/>
</dbReference>
<dbReference type="EMBL" id="JBHSBU010000001">
    <property type="protein sequence ID" value="MFC4159839.1"/>
    <property type="molecule type" value="Genomic_DNA"/>
</dbReference>
<evidence type="ECO:0000313" key="5">
    <source>
        <dbReference type="Proteomes" id="UP001595791"/>
    </source>
</evidence>
<protein>
    <submittedName>
        <fullName evidence="4">Glycosyltransferase</fullName>
        <ecNumber evidence="4">2.4.-.-</ecNumber>
    </submittedName>
</protein>
<keyword evidence="2 4" id="KW-0808">Transferase</keyword>
<evidence type="ECO:0000256" key="1">
    <source>
        <dbReference type="ARBA" id="ARBA00022676"/>
    </source>
</evidence>
<evidence type="ECO:0000256" key="2">
    <source>
        <dbReference type="ARBA" id="ARBA00022679"/>
    </source>
</evidence>
<dbReference type="InterPro" id="IPR001173">
    <property type="entry name" value="Glyco_trans_2-like"/>
</dbReference>
<evidence type="ECO:0000313" key="4">
    <source>
        <dbReference type="EMBL" id="MFC4159839.1"/>
    </source>
</evidence>